<dbReference type="InterPro" id="IPR037523">
    <property type="entry name" value="VOC_core"/>
</dbReference>
<dbReference type="Pfam" id="PF00903">
    <property type="entry name" value="Glyoxalase"/>
    <property type="match status" value="1"/>
</dbReference>
<dbReference type="Gene3D" id="3.10.180.10">
    <property type="entry name" value="2,3-Dihydroxybiphenyl 1,2-Dioxygenase, domain 1"/>
    <property type="match status" value="1"/>
</dbReference>
<evidence type="ECO:0000313" key="2">
    <source>
        <dbReference type="EMBL" id="SNT40485.1"/>
    </source>
</evidence>
<accession>A0A239MCM5</accession>
<gene>
    <name evidence="2" type="ORF">SAMN05421642_11771</name>
</gene>
<organism evidence="2 3">
    <name type="scientific">Rhodococcoides kyotonense</name>
    <dbReference type="NCBI Taxonomy" id="398843"/>
    <lineage>
        <taxon>Bacteria</taxon>
        <taxon>Bacillati</taxon>
        <taxon>Actinomycetota</taxon>
        <taxon>Actinomycetes</taxon>
        <taxon>Mycobacteriales</taxon>
        <taxon>Nocardiaceae</taxon>
        <taxon>Rhodococcoides</taxon>
    </lineage>
</organism>
<dbReference type="InterPro" id="IPR004360">
    <property type="entry name" value="Glyas_Fos-R_dOase_dom"/>
</dbReference>
<dbReference type="RefSeq" id="WP_089250867.1">
    <property type="nucleotide sequence ID" value="NZ_FZOW01000017.1"/>
</dbReference>
<evidence type="ECO:0000259" key="1">
    <source>
        <dbReference type="PROSITE" id="PS51819"/>
    </source>
</evidence>
<sequence length="147" mass="16176">MTNESDLDSLEHSATSGRPRFGMVVLYVGDLQRSIEFYRLLGIDVSDAHPERPVAFYKEGDETRLILTTAPIAQRFDPEWVRPAPSGYQQVVEFFVDTDAAVDATWERLTAAGHTGITAPANLLGPYATVVKDPDGNAVLITNEPQQ</sequence>
<keyword evidence="3" id="KW-1185">Reference proteome</keyword>
<dbReference type="PROSITE" id="PS51819">
    <property type="entry name" value="VOC"/>
    <property type="match status" value="1"/>
</dbReference>
<dbReference type="PANTHER" id="PTHR36503">
    <property type="entry name" value="BLR2520 PROTEIN"/>
    <property type="match status" value="1"/>
</dbReference>
<evidence type="ECO:0000313" key="3">
    <source>
        <dbReference type="Proteomes" id="UP000198327"/>
    </source>
</evidence>
<dbReference type="GO" id="GO:0051213">
    <property type="term" value="F:dioxygenase activity"/>
    <property type="evidence" value="ECO:0007669"/>
    <property type="project" value="UniProtKB-KW"/>
</dbReference>
<dbReference type="InterPro" id="IPR029068">
    <property type="entry name" value="Glyas_Bleomycin-R_OHBP_Dase"/>
</dbReference>
<reference evidence="3" key="1">
    <citation type="submission" date="2017-06" db="EMBL/GenBank/DDBJ databases">
        <authorList>
            <person name="Varghese N."/>
            <person name="Submissions S."/>
        </authorList>
    </citation>
    <scope>NUCLEOTIDE SEQUENCE [LARGE SCALE GENOMIC DNA]</scope>
    <source>
        <strain evidence="3">JCM 23211</strain>
    </source>
</reference>
<dbReference type="SUPFAM" id="SSF54593">
    <property type="entry name" value="Glyoxalase/Bleomycin resistance protein/Dihydroxybiphenyl dioxygenase"/>
    <property type="match status" value="1"/>
</dbReference>
<dbReference type="EMBL" id="FZOW01000017">
    <property type="protein sequence ID" value="SNT40485.1"/>
    <property type="molecule type" value="Genomic_DNA"/>
</dbReference>
<keyword evidence="2" id="KW-0223">Dioxygenase</keyword>
<dbReference type="AlphaFoldDB" id="A0A239MCM5"/>
<proteinExistence type="predicted"/>
<protein>
    <submittedName>
        <fullName evidence="2">Catechol 2,3-dioxygenase</fullName>
    </submittedName>
</protein>
<name>A0A239MCM5_9NOCA</name>
<keyword evidence="2" id="KW-0560">Oxidoreductase</keyword>
<dbReference type="OrthoDB" id="9798430at2"/>
<dbReference type="Proteomes" id="UP000198327">
    <property type="component" value="Unassembled WGS sequence"/>
</dbReference>
<dbReference type="PANTHER" id="PTHR36503:SF3">
    <property type="entry name" value="BLR0126 PROTEIN"/>
    <property type="match status" value="1"/>
</dbReference>
<feature type="domain" description="VOC" evidence="1">
    <location>
        <begin position="20"/>
        <end position="144"/>
    </location>
</feature>